<name>A0A5D3DWN5_CUCMM</name>
<dbReference type="Proteomes" id="UP000321393">
    <property type="component" value="Unassembled WGS sequence"/>
</dbReference>
<proteinExistence type="predicted"/>
<dbReference type="EMBL" id="SSTD01002424">
    <property type="protein sequence ID" value="TYK28051.1"/>
    <property type="molecule type" value="Genomic_DNA"/>
</dbReference>
<dbReference type="EMBL" id="SSTE01002753">
    <property type="protein sequence ID" value="KAA0063351.1"/>
    <property type="molecule type" value="Genomic_DNA"/>
</dbReference>
<dbReference type="Pfam" id="PF00078">
    <property type="entry name" value="RVT_1"/>
    <property type="match status" value="1"/>
</dbReference>
<dbReference type="PANTHER" id="PTHR46890">
    <property type="entry name" value="NON-LTR RETROLELEMENT REVERSE TRANSCRIPTASE-LIKE PROTEIN-RELATED"/>
    <property type="match status" value="1"/>
</dbReference>
<evidence type="ECO:0000313" key="3">
    <source>
        <dbReference type="EMBL" id="TYK28051.1"/>
    </source>
</evidence>
<dbReference type="InterPro" id="IPR052343">
    <property type="entry name" value="Retrotransposon-Effector_Assoc"/>
</dbReference>
<evidence type="ECO:0000313" key="2">
    <source>
        <dbReference type="EMBL" id="KAA0063351.1"/>
    </source>
</evidence>
<accession>A0A5D3DWN5</accession>
<reference evidence="4 5" key="1">
    <citation type="submission" date="2019-08" db="EMBL/GenBank/DDBJ databases">
        <title>Draft genome sequences of two oriental melons (Cucumis melo L. var makuwa).</title>
        <authorList>
            <person name="Kwon S.-Y."/>
        </authorList>
    </citation>
    <scope>NUCLEOTIDE SEQUENCE [LARGE SCALE GENOMIC DNA]</scope>
    <source>
        <strain evidence="5">cv. Chang Bougi</strain>
        <strain evidence="4">cv. SW 3</strain>
        <tissue evidence="3">Leaf</tissue>
    </source>
</reference>
<sequence length="292" mass="33472">METFVCLIPKETVTKVMEFRPISLVTRAFVAGRRILDQALVVNEAIKDYRVKKKRVLFKIEFEKAYDHVDRNFLDKSPRGKVQALRGLRQGDLLPPFLFLLVVDVLSKLVSKWVVCNLIGPFEVGEDKIPFSRLRFADDTLFLCSRSGNSFLMLNHILVFFEEMLGLKIKSEEDKIKRWVEWVGCGLGSLPFSYLGLPLGTSPKCISLLYWMIDKVRNPQGRCASERLMCDFLWEGVDEGKGKEAHLGALVLFPLGFRFNWVLSGRVTVDVVALLSLLESHPFRFGRRNVRI</sequence>
<dbReference type="AlphaFoldDB" id="A0A5D3DWN5"/>
<gene>
    <name evidence="3" type="ORF">E5676_scaffold384G003110</name>
    <name evidence="2" type="ORF">E6C27_scaffold1505G00220</name>
</gene>
<evidence type="ECO:0000259" key="1">
    <source>
        <dbReference type="PROSITE" id="PS50878"/>
    </source>
</evidence>
<evidence type="ECO:0000313" key="4">
    <source>
        <dbReference type="Proteomes" id="UP000321393"/>
    </source>
</evidence>
<comment type="caution">
    <text evidence="3">The sequence shown here is derived from an EMBL/GenBank/DDBJ whole genome shotgun (WGS) entry which is preliminary data.</text>
</comment>
<dbReference type="Proteomes" id="UP000321947">
    <property type="component" value="Unassembled WGS sequence"/>
</dbReference>
<dbReference type="PANTHER" id="PTHR46890:SF1">
    <property type="entry name" value="REVERSE TRANSCRIPTASE DOMAIN-CONTAINING PROTEIN"/>
    <property type="match status" value="1"/>
</dbReference>
<protein>
    <recommendedName>
        <fullName evidence="1">Reverse transcriptase domain-containing protein</fullName>
    </recommendedName>
</protein>
<dbReference type="PROSITE" id="PS50878">
    <property type="entry name" value="RT_POL"/>
    <property type="match status" value="1"/>
</dbReference>
<evidence type="ECO:0000313" key="5">
    <source>
        <dbReference type="Proteomes" id="UP000321947"/>
    </source>
</evidence>
<dbReference type="InterPro" id="IPR000477">
    <property type="entry name" value="RT_dom"/>
</dbReference>
<dbReference type="OrthoDB" id="1937198at2759"/>
<organism evidence="3 5">
    <name type="scientific">Cucumis melo var. makuwa</name>
    <name type="common">Oriental melon</name>
    <dbReference type="NCBI Taxonomy" id="1194695"/>
    <lineage>
        <taxon>Eukaryota</taxon>
        <taxon>Viridiplantae</taxon>
        <taxon>Streptophyta</taxon>
        <taxon>Embryophyta</taxon>
        <taxon>Tracheophyta</taxon>
        <taxon>Spermatophyta</taxon>
        <taxon>Magnoliopsida</taxon>
        <taxon>eudicotyledons</taxon>
        <taxon>Gunneridae</taxon>
        <taxon>Pentapetalae</taxon>
        <taxon>rosids</taxon>
        <taxon>fabids</taxon>
        <taxon>Cucurbitales</taxon>
        <taxon>Cucurbitaceae</taxon>
        <taxon>Benincaseae</taxon>
        <taxon>Cucumis</taxon>
    </lineage>
</organism>
<feature type="domain" description="Reverse transcriptase" evidence="1">
    <location>
        <begin position="1"/>
        <end position="187"/>
    </location>
</feature>